<dbReference type="Proteomes" id="UP000509667">
    <property type="component" value="Chromosome"/>
</dbReference>
<dbReference type="InterPro" id="IPR001509">
    <property type="entry name" value="Epimerase_deHydtase"/>
</dbReference>
<evidence type="ECO:0000259" key="2">
    <source>
        <dbReference type="Pfam" id="PF01370"/>
    </source>
</evidence>
<feature type="domain" description="NAD-dependent epimerase/dehydratase" evidence="2">
    <location>
        <begin position="8"/>
        <end position="237"/>
    </location>
</feature>
<gene>
    <name evidence="3" type="ORF">HZS55_05735</name>
</gene>
<dbReference type="InterPro" id="IPR036291">
    <property type="entry name" value="NAD(P)-bd_dom_sf"/>
</dbReference>
<comment type="similarity">
    <text evidence="1">Belongs to the NAD(P)-dependent epimerase/dehydratase family.</text>
</comment>
<sequence length="313" mass="35200">MSDSGRRIAVTGGAGFIGSHLARALSDRGHRLLIVDDCSSGSHTPQHERISYTQRDICAPETAETITEFDPDTLYHLAARHYIPYCNENPRETFNVNVIGTRRVLEAVRRASVETVVYASSAAVYGPAKEPHVESERPRPTDIYGQTKLVGEDIVERFATRYDFESVMYRLFNVYGPGETNPHVIPAILDQIDDEEGSISLGNLRPKRDFVHVSDVVDALLLPLDSATRSFDRYNVGTGTAHSVAELVEVIRDLVSTDFGIDQDDERLRESDRPYLCADIRRIQEEFGWSPSYEVRAGLKQLIETEYERLTHA</sequence>
<dbReference type="SUPFAM" id="SSF51735">
    <property type="entry name" value="NAD(P)-binding Rossmann-fold domains"/>
    <property type="match status" value="1"/>
</dbReference>
<organism evidence="3 4">
    <name type="scientific">Halosimplex rubrum</name>
    <dbReference type="NCBI Taxonomy" id="869889"/>
    <lineage>
        <taxon>Archaea</taxon>
        <taxon>Methanobacteriati</taxon>
        <taxon>Methanobacteriota</taxon>
        <taxon>Stenosarchaea group</taxon>
        <taxon>Halobacteria</taxon>
        <taxon>Halobacteriales</taxon>
        <taxon>Haloarculaceae</taxon>
        <taxon>Halosimplex</taxon>
    </lineage>
</organism>
<evidence type="ECO:0000313" key="4">
    <source>
        <dbReference type="Proteomes" id="UP000509667"/>
    </source>
</evidence>
<dbReference type="Pfam" id="PF01370">
    <property type="entry name" value="Epimerase"/>
    <property type="match status" value="1"/>
</dbReference>
<dbReference type="AlphaFoldDB" id="A0A7D5T5F6"/>
<dbReference type="EMBL" id="CP058910">
    <property type="protein sequence ID" value="QLH76835.1"/>
    <property type="molecule type" value="Genomic_DNA"/>
</dbReference>
<evidence type="ECO:0000313" key="3">
    <source>
        <dbReference type="EMBL" id="QLH76835.1"/>
    </source>
</evidence>
<accession>A0A7D5T5F6</accession>
<dbReference type="KEGG" id="hrr:HZS55_05735"/>
<dbReference type="PANTHER" id="PTHR43000">
    <property type="entry name" value="DTDP-D-GLUCOSE 4,6-DEHYDRATASE-RELATED"/>
    <property type="match status" value="1"/>
</dbReference>
<dbReference type="OrthoDB" id="4907at2157"/>
<dbReference type="RefSeq" id="WP_179910769.1">
    <property type="nucleotide sequence ID" value="NZ_CP058910.1"/>
</dbReference>
<dbReference type="GeneID" id="56077344"/>
<evidence type="ECO:0000256" key="1">
    <source>
        <dbReference type="ARBA" id="ARBA00007637"/>
    </source>
</evidence>
<dbReference type="Gene3D" id="3.40.50.720">
    <property type="entry name" value="NAD(P)-binding Rossmann-like Domain"/>
    <property type="match status" value="1"/>
</dbReference>
<protein>
    <submittedName>
        <fullName evidence="3">NAD-dependent epimerase/dehydratase family protein</fullName>
    </submittedName>
</protein>
<reference evidence="3 4" key="1">
    <citation type="submission" date="2020-07" db="EMBL/GenBank/DDBJ databases">
        <title>Halosimplex pelagicum sp. nov. and Halosimplex rubrum sp. nov., isolated from salted brown alga Laminaria, and emended description of the genus Halosimplex.</title>
        <authorList>
            <person name="Cui H."/>
        </authorList>
    </citation>
    <scope>NUCLEOTIDE SEQUENCE [LARGE SCALE GENOMIC DNA]</scope>
    <source>
        <strain evidence="3 4">R27</strain>
    </source>
</reference>
<keyword evidence="4" id="KW-1185">Reference proteome</keyword>
<name>A0A7D5T5F6_9EURY</name>
<proteinExistence type="inferred from homology"/>